<sequence length="537" mass="61058">METKTRSQLFPDKEYDTLIDELEEGDYELKSELYKVTVFNKVIHISPGNVIKDERLATLYYCYVYVIIKDRVKAKLGVYEKMIEGTNIPEQFDLTEFDEGSMLVFDDYYKEPKRLNDFEIIEQVEAGEDNVFLYLQSKIDPEPSAETIKIHSSSRLTKVYDMIKKNKEKEAEYTKIFEKYSKYFKNLEKFNDEFMEKLESSDLKPLNVMFILCILELYFSVKFIFVDENLMMINDSEIRTMFNTKKYDEVIVLNTVTKNIVEKTEDISQLVLFKEKYKPTLASNKSKAKAKEVEVEDIVEEDIEEAVEPLEDDVEPVLSKTKNKTLLAESKSSEFDTSVETGLAEPSEKPSKISFKGSELKPKVKSSSKESGTPLKTSTFLTGTSHTVKGKKLSGITEETSQDEESSVKPKKSSKPVEPPEEVSVKPKKSSKPVEPPEEVSVKPKKSSKSVEQLPPDVPSVKPTKSSKLVEPLPPDVPSLKPKKSSKSSKPSSTVETRTLTSNEEAYKTKVSEMATLFKKAKTTKGKSTKPESKKNE</sequence>
<feature type="region of interest" description="Disordered" evidence="1">
    <location>
        <begin position="329"/>
        <end position="501"/>
    </location>
</feature>
<protein>
    <submittedName>
        <fullName evidence="2">Uncharacterized protein</fullName>
    </submittedName>
</protein>
<dbReference type="AlphaFoldDB" id="A0A6C0JJ64"/>
<accession>A0A6C0JJ64</accession>
<name>A0A6C0JJ64_9ZZZZ</name>
<organism evidence="2">
    <name type="scientific">viral metagenome</name>
    <dbReference type="NCBI Taxonomy" id="1070528"/>
    <lineage>
        <taxon>unclassified sequences</taxon>
        <taxon>metagenomes</taxon>
        <taxon>organismal metagenomes</taxon>
    </lineage>
</organism>
<proteinExistence type="predicted"/>
<reference evidence="2" key="1">
    <citation type="journal article" date="2020" name="Nature">
        <title>Giant virus diversity and host interactions through global metagenomics.</title>
        <authorList>
            <person name="Schulz F."/>
            <person name="Roux S."/>
            <person name="Paez-Espino D."/>
            <person name="Jungbluth S."/>
            <person name="Walsh D.A."/>
            <person name="Denef V.J."/>
            <person name="McMahon K.D."/>
            <person name="Konstantinidis K.T."/>
            <person name="Eloe-Fadrosh E.A."/>
            <person name="Kyrpides N.C."/>
            <person name="Woyke T."/>
        </authorList>
    </citation>
    <scope>NUCLEOTIDE SEQUENCE</scope>
    <source>
        <strain evidence="2">GVMAG-M-3300027736-24</strain>
    </source>
</reference>
<dbReference type="EMBL" id="MN740418">
    <property type="protein sequence ID" value="QHU05692.1"/>
    <property type="molecule type" value="Genomic_DNA"/>
</dbReference>
<evidence type="ECO:0000313" key="2">
    <source>
        <dbReference type="EMBL" id="QHU05692.1"/>
    </source>
</evidence>
<feature type="compositionally biased region" description="Polar residues" evidence="1">
    <location>
        <begin position="369"/>
        <end position="387"/>
    </location>
</feature>
<evidence type="ECO:0000256" key="1">
    <source>
        <dbReference type="SAM" id="MobiDB-lite"/>
    </source>
</evidence>